<protein>
    <submittedName>
        <fullName evidence="1">Uncharacterized protein</fullName>
    </submittedName>
</protein>
<evidence type="ECO:0000313" key="2">
    <source>
        <dbReference type="Proteomes" id="UP000324222"/>
    </source>
</evidence>
<gene>
    <name evidence="1" type="ORF">E2C01_016181</name>
</gene>
<proteinExistence type="predicted"/>
<dbReference type="AlphaFoldDB" id="A0A5B7DNE9"/>
<sequence>MTECVLVKCISRESREEAKGTRKSSSRLHTSSSATGLLYFTSHVHCTSSGARRQRSRHLLEYSR</sequence>
<accession>A0A5B7DNE9</accession>
<organism evidence="1 2">
    <name type="scientific">Portunus trituberculatus</name>
    <name type="common">Swimming crab</name>
    <name type="synonym">Neptunus trituberculatus</name>
    <dbReference type="NCBI Taxonomy" id="210409"/>
    <lineage>
        <taxon>Eukaryota</taxon>
        <taxon>Metazoa</taxon>
        <taxon>Ecdysozoa</taxon>
        <taxon>Arthropoda</taxon>
        <taxon>Crustacea</taxon>
        <taxon>Multicrustacea</taxon>
        <taxon>Malacostraca</taxon>
        <taxon>Eumalacostraca</taxon>
        <taxon>Eucarida</taxon>
        <taxon>Decapoda</taxon>
        <taxon>Pleocyemata</taxon>
        <taxon>Brachyura</taxon>
        <taxon>Eubrachyura</taxon>
        <taxon>Portunoidea</taxon>
        <taxon>Portunidae</taxon>
        <taxon>Portuninae</taxon>
        <taxon>Portunus</taxon>
    </lineage>
</organism>
<evidence type="ECO:0000313" key="1">
    <source>
        <dbReference type="EMBL" id="MPC23142.1"/>
    </source>
</evidence>
<dbReference type="Proteomes" id="UP000324222">
    <property type="component" value="Unassembled WGS sequence"/>
</dbReference>
<dbReference type="EMBL" id="VSRR010001170">
    <property type="protein sequence ID" value="MPC23142.1"/>
    <property type="molecule type" value="Genomic_DNA"/>
</dbReference>
<keyword evidence="2" id="KW-1185">Reference proteome</keyword>
<name>A0A5B7DNE9_PORTR</name>
<reference evidence="1 2" key="1">
    <citation type="submission" date="2019-05" db="EMBL/GenBank/DDBJ databases">
        <title>Another draft genome of Portunus trituberculatus and its Hox gene families provides insights of decapod evolution.</title>
        <authorList>
            <person name="Jeong J.-H."/>
            <person name="Song I."/>
            <person name="Kim S."/>
            <person name="Choi T."/>
            <person name="Kim D."/>
            <person name="Ryu S."/>
            <person name="Kim W."/>
        </authorList>
    </citation>
    <scope>NUCLEOTIDE SEQUENCE [LARGE SCALE GENOMIC DNA]</scope>
    <source>
        <tissue evidence="1">Muscle</tissue>
    </source>
</reference>
<comment type="caution">
    <text evidence="1">The sequence shown here is derived from an EMBL/GenBank/DDBJ whole genome shotgun (WGS) entry which is preliminary data.</text>
</comment>